<accession>A0A0A9CKQ8</accession>
<evidence type="ECO:0000313" key="2">
    <source>
        <dbReference type="EMBL" id="JAD76131.1"/>
    </source>
</evidence>
<dbReference type="EMBL" id="GBRH01221764">
    <property type="protein sequence ID" value="JAD76131.1"/>
    <property type="molecule type" value="Transcribed_RNA"/>
</dbReference>
<feature type="compositionally biased region" description="Basic residues" evidence="1">
    <location>
        <begin position="1"/>
        <end position="12"/>
    </location>
</feature>
<protein>
    <submittedName>
        <fullName evidence="2">Uncharacterized protein</fullName>
    </submittedName>
</protein>
<proteinExistence type="predicted"/>
<feature type="region of interest" description="Disordered" evidence="1">
    <location>
        <begin position="1"/>
        <end position="20"/>
    </location>
</feature>
<dbReference type="AlphaFoldDB" id="A0A0A9CKQ8"/>
<sequence>MASQRRATRRQKASLASLSAAPVTKAPPWNCTITGSFLADRAAVGRYPP</sequence>
<reference evidence="2" key="2">
    <citation type="journal article" date="2015" name="Data Brief">
        <title>Shoot transcriptome of the giant reed, Arundo donax.</title>
        <authorList>
            <person name="Barrero R.A."/>
            <person name="Guerrero F.D."/>
            <person name="Moolhuijzen P."/>
            <person name="Goolsby J.A."/>
            <person name="Tidwell J."/>
            <person name="Bellgard S.E."/>
            <person name="Bellgard M.I."/>
        </authorList>
    </citation>
    <scope>NUCLEOTIDE SEQUENCE</scope>
    <source>
        <tissue evidence="2">Shoot tissue taken approximately 20 cm above the soil surface</tissue>
    </source>
</reference>
<reference evidence="2" key="1">
    <citation type="submission" date="2014-09" db="EMBL/GenBank/DDBJ databases">
        <authorList>
            <person name="Magalhaes I.L.F."/>
            <person name="Oliveira U."/>
            <person name="Santos F.R."/>
            <person name="Vidigal T.H.D.A."/>
            <person name="Brescovit A.D."/>
            <person name="Santos A.J."/>
        </authorList>
    </citation>
    <scope>NUCLEOTIDE SEQUENCE</scope>
    <source>
        <tissue evidence="2">Shoot tissue taken approximately 20 cm above the soil surface</tissue>
    </source>
</reference>
<name>A0A0A9CKQ8_ARUDO</name>
<organism evidence="2">
    <name type="scientific">Arundo donax</name>
    <name type="common">Giant reed</name>
    <name type="synonym">Donax arundinaceus</name>
    <dbReference type="NCBI Taxonomy" id="35708"/>
    <lineage>
        <taxon>Eukaryota</taxon>
        <taxon>Viridiplantae</taxon>
        <taxon>Streptophyta</taxon>
        <taxon>Embryophyta</taxon>
        <taxon>Tracheophyta</taxon>
        <taxon>Spermatophyta</taxon>
        <taxon>Magnoliopsida</taxon>
        <taxon>Liliopsida</taxon>
        <taxon>Poales</taxon>
        <taxon>Poaceae</taxon>
        <taxon>PACMAD clade</taxon>
        <taxon>Arundinoideae</taxon>
        <taxon>Arundineae</taxon>
        <taxon>Arundo</taxon>
    </lineage>
</organism>
<evidence type="ECO:0000256" key="1">
    <source>
        <dbReference type="SAM" id="MobiDB-lite"/>
    </source>
</evidence>